<dbReference type="SUPFAM" id="SSF56112">
    <property type="entry name" value="Protein kinase-like (PK-like)"/>
    <property type="match status" value="1"/>
</dbReference>
<organism evidence="2 3">
    <name type="scientific">Patiria miniata</name>
    <name type="common">Bat star</name>
    <name type="synonym">Asterina miniata</name>
    <dbReference type="NCBI Taxonomy" id="46514"/>
    <lineage>
        <taxon>Eukaryota</taxon>
        <taxon>Metazoa</taxon>
        <taxon>Echinodermata</taxon>
        <taxon>Eleutherozoa</taxon>
        <taxon>Asterozoa</taxon>
        <taxon>Asteroidea</taxon>
        <taxon>Valvatacea</taxon>
        <taxon>Valvatida</taxon>
        <taxon>Asterinidae</taxon>
        <taxon>Patiria</taxon>
    </lineage>
</organism>
<evidence type="ECO:0000259" key="1">
    <source>
        <dbReference type="Pfam" id="PF07714"/>
    </source>
</evidence>
<feature type="domain" description="Serine-threonine/tyrosine-protein kinase catalytic" evidence="1">
    <location>
        <begin position="2"/>
        <end position="45"/>
    </location>
</feature>
<dbReference type="InterPro" id="IPR011009">
    <property type="entry name" value="Kinase-like_dom_sf"/>
</dbReference>
<dbReference type="GO" id="GO:0004714">
    <property type="term" value="F:transmembrane receptor protein tyrosine kinase activity"/>
    <property type="evidence" value="ECO:0007669"/>
    <property type="project" value="TreeGrafter"/>
</dbReference>
<dbReference type="PANTHER" id="PTHR24416:SF621">
    <property type="entry name" value="TYROSINE KINASE RECEPTOR CAD96CA"/>
    <property type="match status" value="1"/>
</dbReference>
<dbReference type="OrthoDB" id="4062651at2759"/>
<dbReference type="RefSeq" id="XP_038051450.1">
    <property type="nucleotide sequence ID" value="XM_038195522.1"/>
</dbReference>
<protein>
    <recommendedName>
        <fullName evidence="1">Serine-threonine/tyrosine-protein kinase catalytic domain-containing protein</fullName>
    </recommendedName>
</protein>
<dbReference type="OMA" id="WKEDPYS"/>
<dbReference type="Gene3D" id="1.10.510.10">
    <property type="entry name" value="Transferase(Phosphotransferase) domain 1"/>
    <property type="match status" value="1"/>
</dbReference>
<reference evidence="2" key="1">
    <citation type="submission" date="2022-11" db="UniProtKB">
        <authorList>
            <consortium name="EnsemblMetazoa"/>
        </authorList>
    </citation>
    <scope>IDENTIFICATION</scope>
</reference>
<accession>A0A913ZK40</accession>
<dbReference type="AlphaFoldDB" id="A0A913ZK40"/>
<dbReference type="EnsemblMetazoa" id="XM_038195522.1">
    <property type="protein sequence ID" value="XP_038051450.1"/>
    <property type="gene ID" value="LOC119724461"/>
</dbReference>
<dbReference type="InterPro" id="IPR001245">
    <property type="entry name" value="Ser-Thr/Tyr_kinase_cat_dom"/>
</dbReference>
<dbReference type="GO" id="GO:0005886">
    <property type="term" value="C:plasma membrane"/>
    <property type="evidence" value="ECO:0007669"/>
    <property type="project" value="TreeGrafter"/>
</dbReference>
<dbReference type="GeneID" id="119724461"/>
<proteinExistence type="predicted"/>
<evidence type="ECO:0000313" key="2">
    <source>
        <dbReference type="EnsemblMetazoa" id="XP_038051450.1"/>
    </source>
</evidence>
<dbReference type="GO" id="GO:0007169">
    <property type="term" value="P:cell surface receptor protein tyrosine kinase signaling pathway"/>
    <property type="evidence" value="ECO:0007669"/>
    <property type="project" value="TreeGrafter"/>
</dbReference>
<dbReference type="Pfam" id="PF07714">
    <property type="entry name" value="PK_Tyr_Ser-Thr"/>
    <property type="match status" value="1"/>
</dbReference>
<sequence length="79" mass="9518">MSRLENGYQMTKPSNCDDEIYNLMLMCWQVDPAKWPSFNQLVTRLTSMADNPNEQTYMRMLPKTEEYMHMMIRPEFDDN</sequence>
<dbReference type="GO" id="GO:0043235">
    <property type="term" value="C:receptor complex"/>
    <property type="evidence" value="ECO:0007669"/>
    <property type="project" value="TreeGrafter"/>
</dbReference>
<name>A0A913ZK40_PATMI</name>
<evidence type="ECO:0000313" key="3">
    <source>
        <dbReference type="Proteomes" id="UP000887568"/>
    </source>
</evidence>
<dbReference type="Proteomes" id="UP000887568">
    <property type="component" value="Unplaced"/>
</dbReference>
<keyword evidence="3" id="KW-1185">Reference proteome</keyword>
<dbReference type="PANTHER" id="PTHR24416">
    <property type="entry name" value="TYROSINE-PROTEIN KINASE RECEPTOR"/>
    <property type="match status" value="1"/>
</dbReference>
<dbReference type="InterPro" id="IPR050122">
    <property type="entry name" value="RTK"/>
</dbReference>